<evidence type="ECO:0000313" key="3">
    <source>
        <dbReference type="Proteomes" id="UP000050164"/>
    </source>
</evidence>
<feature type="chain" id="PRO_5024844009" description="PE family protein" evidence="1">
    <location>
        <begin position="18"/>
        <end position="39"/>
    </location>
</feature>
<protein>
    <recommendedName>
        <fullName evidence="4">PE family protein</fullName>
    </recommendedName>
</protein>
<dbReference type="Proteomes" id="UP000050164">
    <property type="component" value="Unassembled WGS sequence"/>
</dbReference>
<keyword evidence="1" id="KW-0732">Signal</keyword>
<dbReference type="EMBL" id="CNFT01000697">
    <property type="protein sequence ID" value="CKS17714.1"/>
    <property type="molecule type" value="Genomic_DNA"/>
</dbReference>
<organism evidence="2 3">
    <name type="scientific">Mycobacterium tuberculosis</name>
    <dbReference type="NCBI Taxonomy" id="1773"/>
    <lineage>
        <taxon>Bacteria</taxon>
        <taxon>Bacillati</taxon>
        <taxon>Actinomycetota</taxon>
        <taxon>Actinomycetes</taxon>
        <taxon>Mycobacteriales</taxon>
        <taxon>Mycobacteriaceae</taxon>
        <taxon>Mycobacterium</taxon>
        <taxon>Mycobacterium tuberculosis complex</taxon>
    </lineage>
</organism>
<feature type="signal peptide" evidence="1">
    <location>
        <begin position="1"/>
        <end position="17"/>
    </location>
</feature>
<name>A0A655A7Y0_MYCTX</name>
<dbReference type="AlphaFoldDB" id="A0A655A7Y0"/>
<evidence type="ECO:0000313" key="2">
    <source>
        <dbReference type="EMBL" id="CKS17714.1"/>
    </source>
</evidence>
<accession>A0A655A7Y0</accession>
<evidence type="ECO:0000256" key="1">
    <source>
        <dbReference type="SAM" id="SignalP"/>
    </source>
</evidence>
<gene>
    <name evidence="2" type="ORF">ERS027659_02743</name>
</gene>
<proteinExistence type="predicted"/>
<reference evidence="2 3" key="1">
    <citation type="submission" date="2015-03" db="EMBL/GenBank/DDBJ databases">
        <authorList>
            <consortium name="Pathogen Informatics"/>
        </authorList>
    </citation>
    <scope>NUCLEOTIDE SEQUENCE [LARGE SCALE GENOMIC DNA]</scope>
    <source>
        <strain evidence="2 3">Bir 185</strain>
    </source>
</reference>
<evidence type="ECO:0008006" key="4">
    <source>
        <dbReference type="Google" id="ProtNLM"/>
    </source>
</evidence>
<sequence length="39" mass="3799">MTCVTSTARLCVVPANAAAILSPVKVANATANTIAALVA</sequence>